<protein>
    <recommendedName>
        <fullName evidence="4">C-type lectin domain-containing protein</fullName>
    </recommendedName>
</protein>
<dbReference type="Pfam" id="PF00059">
    <property type="entry name" value="Lectin_C"/>
    <property type="match status" value="1"/>
</dbReference>
<keyword evidence="3" id="KW-0812">Transmembrane</keyword>
<name>A0A3Q2PP03_FUNHE</name>
<dbReference type="SMART" id="SM00034">
    <property type="entry name" value="CLECT"/>
    <property type="match status" value="1"/>
</dbReference>
<dbReference type="InterPro" id="IPR050111">
    <property type="entry name" value="C-type_lectin/snaclec_domain"/>
</dbReference>
<keyword evidence="3" id="KW-0472">Membrane</keyword>
<dbReference type="SUPFAM" id="SSF56436">
    <property type="entry name" value="C-type lectin-like"/>
    <property type="match status" value="1"/>
</dbReference>
<organism evidence="5 6">
    <name type="scientific">Fundulus heteroclitus</name>
    <name type="common">Killifish</name>
    <name type="synonym">Mummichog</name>
    <dbReference type="NCBI Taxonomy" id="8078"/>
    <lineage>
        <taxon>Eukaryota</taxon>
        <taxon>Metazoa</taxon>
        <taxon>Chordata</taxon>
        <taxon>Craniata</taxon>
        <taxon>Vertebrata</taxon>
        <taxon>Euteleostomi</taxon>
        <taxon>Actinopterygii</taxon>
        <taxon>Neopterygii</taxon>
        <taxon>Teleostei</taxon>
        <taxon>Neoteleostei</taxon>
        <taxon>Acanthomorphata</taxon>
        <taxon>Ovalentaria</taxon>
        <taxon>Atherinomorphae</taxon>
        <taxon>Cyprinodontiformes</taxon>
        <taxon>Fundulidae</taxon>
        <taxon>Fundulus</taxon>
    </lineage>
</organism>
<dbReference type="AlphaFoldDB" id="A0A3Q2PP03"/>
<dbReference type="Ensembl" id="ENSFHET00000023351.1">
    <property type="protein sequence ID" value="ENSFHEP00000015278.1"/>
    <property type="gene ID" value="ENSFHEG00000016945.1"/>
</dbReference>
<evidence type="ECO:0000256" key="1">
    <source>
        <dbReference type="ARBA" id="ARBA00022734"/>
    </source>
</evidence>
<reference evidence="5" key="2">
    <citation type="submission" date="2025-09" db="UniProtKB">
        <authorList>
            <consortium name="Ensembl"/>
        </authorList>
    </citation>
    <scope>IDENTIFICATION</scope>
</reference>
<reference evidence="5" key="1">
    <citation type="submission" date="2025-08" db="UniProtKB">
        <authorList>
            <consortium name="Ensembl"/>
        </authorList>
    </citation>
    <scope>IDENTIFICATION</scope>
</reference>
<dbReference type="InterPro" id="IPR016186">
    <property type="entry name" value="C-type_lectin-like/link_sf"/>
</dbReference>
<feature type="domain" description="C-type lectin" evidence="4">
    <location>
        <begin position="76"/>
        <end position="187"/>
    </location>
</feature>
<dbReference type="GO" id="GO:0030246">
    <property type="term" value="F:carbohydrate binding"/>
    <property type="evidence" value="ECO:0007669"/>
    <property type="project" value="UniProtKB-KW"/>
</dbReference>
<evidence type="ECO:0000313" key="6">
    <source>
        <dbReference type="Proteomes" id="UP000265000"/>
    </source>
</evidence>
<dbReference type="PROSITE" id="PS50041">
    <property type="entry name" value="C_TYPE_LECTIN_2"/>
    <property type="match status" value="1"/>
</dbReference>
<keyword evidence="6" id="KW-1185">Reference proteome</keyword>
<dbReference type="PANTHER" id="PTHR22803">
    <property type="entry name" value="MANNOSE, PHOSPHOLIPASE, LECTIN RECEPTOR RELATED"/>
    <property type="match status" value="1"/>
</dbReference>
<dbReference type="InterPro" id="IPR033989">
    <property type="entry name" value="CD209-like_CTLD"/>
</dbReference>
<proteinExistence type="predicted"/>
<evidence type="ECO:0000313" key="5">
    <source>
        <dbReference type="Ensembl" id="ENSFHEP00000015278.1"/>
    </source>
</evidence>
<dbReference type="CDD" id="cd03590">
    <property type="entry name" value="CLECT_DC-SIGN_like"/>
    <property type="match status" value="1"/>
</dbReference>
<dbReference type="InterPro" id="IPR016187">
    <property type="entry name" value="CTDL_fold"/>
</dbReference>
<dbReference type="InterPro" id="IPR001304">
    <property type="entry name" value="C-type_lectin-like"/>
</dbReference>
<keyword evidence="3" id="KW-1133">Transmembrane helix</keyword>
<keyword evidence="2" id="KW-1015">Disulfide bond</keyword>
<evidence type="ECO:0000259" key="4">
    <source>
        <dbReference type="PROSITE" id="PS50041"/>
    </source>
</evidence>
<evidence type="ECO:0000256" key="2">
    <source>
        <dbReference type="ARBA" id="ARBA00023157"/>
    </source>
</evidence>
<dbReference type="STRING" id="8078.ENSFHEP00000015278"/>
<feature type="transmembrane region" description="Helical" evidence="3">
    <location>
        <begin position="35"/>
        <end position="56"/>
    </location>
</feature>
<accession>A0A3Q2PP03</accession>
<evidence type="ECO:0000256" key="3">
    <source>
        <dbReference type="SAM" id="Phobius"/>
    </source>
</evidence>
<dbReference type="PROSITE" id="PS00615">
    <property type="entry name" value="C_TYPE_LECTIN_1"/>
    <property type="match status" value="1"/>
</dbReference>
<dbReference type="Proteomes" id="UP000265000">
    <property type="component" value="Unplaced"/>
</dbReference>
<sequence length="192" mass="22246">QLDVLSTLTQQYLVSSAGTGYNAKLQTFSPGCWQIYLNVFFCLLLYVNGLIEFYFYSFSSHDQIINKFSLSGWTLFRHRAYYISSTTKSWQESRAYCHSVGADLMIINSKEEQVCEIKSIMMWIGLTDSETEGTWKWVDGSPLTTSYWGSNEPNGKTGENCGEIKRFYTEKSWNDQTCSDQRNWICEMEFTD</sequence>
<keyword evidence="1" id="KW-0430">Lectin</keyword>
<dbReference type="GeneTree" id="ENSGT01020000230338"/>
<dbReference type="Gene3D" id="3.10.100.10">
    <property type="entry name" value="Mannose-Binding Protein A, subunit A"/>
    <property type="match status" value="1"/>
</dbReference>
<dbReference type="InterPro" id="IPR018378">
    <property type="entry name" value="C-type_lectin_CS"/>
</dbReference>